<accession>A0A813E2U7</accession>
<dbReference type="InterPro" id="IPR018488">
    <property type="entry name" value="cNMP-bd_CS"/>
</dbReference>
<dbReference type="SUPFAM" id="SSF51206">
    <property type="entry name" value="cAMP-binding domain-like"/>
    <property type="match status" value="3"/>
</dbReference>
<feature type="domain" description="Cyclic nucleotide-binding" evidence="9">
    <location>
        <begin position="416"/>
        <end position="515"/>
    </location>
</feature>
<keyword evidence="7" id="KW-1071">Ligand-gated ion channel</keyword>
<evidence type="ECO:0000313" key="10">
    <source>
        <dbReference type="EMBL" id="CAE8591962.1"/>
    </source>
</evidence>
<dbReference type="AlphaFoldDB" id="A0A813E2U7"/>
<evidence type="ECO:0000256" key="4">
    <source>
        <dbReference type="ARBA" id="ARBA00022989"/>
    </source>
</evidence>
<keyword evidence="8" id="KW-0407">Ion channel</keyword>
<dbReference type="InterPro" id="IPR018490">
    <property type="entry name" value="cNMP-bd_dom_sf"/>
</dbReference>
<comment type="caution">
    <text evidence="10">The sequence shown here is derived from an EMBL/GenBank/DDBJ whole genome shotgun (WGS) entry which is preliminary data.</text>
</comment>
<evidence type="ECO:0000256" key="1">
    <source>
        <dbReference type="ARBA" id="ARBA00004141"/>
    </source>
</evidence>
<sequence>YHIRARATTRKLLPGQELQLGSAAGSEGEGLKQTAIVLAGQAALIRDSSSNKSQVALGPGGVVCDASVLGVKGSATVGCQIFETDDEDDKQQASAGIDLLLINRLAFWKSVGCFPKERQAFTRLALERLPPATSDVSSSQILTHLGVSGSFWRSLQGFVRQRVCPPGTDIVAFKDPSDTLSFIQQGKADVIFNGIKVREVGVAGCIGELDFIGITATSPLTVRAKELCILQELKRKDVEAALTRAHVSRSLWKDLSKLRVNFKQDHFFNKQIEMLRQHEMFGDELPQAFMKEMYQLMEERIYFPDQKIMFEENPSNMMFLLTNGTATRAMDGEPSTTVSDGVIFAATDLMWSPTGPRETLTAISVCCILTLHRHLLIALLKKHPEVKRHFEDVARREPEMQAMVHEHAANIYSMPFFKDCGGRFLYLLDLHLESHIFFSDEAIVEEGFEGEDMYIMYAGTADVQVCEMKVGQVSGGMCFGEMAVLGLMKKRTATVVAQTLCDVRILSRKSLEEALKEFPEELFRFESLAATRSRISLEKRSGGQ</sequence>
<gene>
    <name evidence="10" type="ORF">PGLA1383_LOCUS10622</name>
</gene>
<feature type="non-terminal residue" evidence="10">
    <location>
        <position position="544"/>
    </location>
</feature>
<feature type="domain" description="Cyclic nucleotide-binding" evidence="9">
    <location>
        <begin position="165"/>
        <end position="242"/>
    </location>
</feature>
<evidence type="ECO:0000256" key="6">
    <source>
        <dbReference type="ARBA" id="ARBA00023136"/>
    </source>
</evidence>
<dbReference type="InterPro" id="IPR050866">
    <property type="entry name" value="CNG_cation_channel"/>
</dbReference>
<evidence type="ECO:0000256" key="8">
    <source>
        <dbReference type="ARBA" id="ARBA00023303"/>
    </source>
</evidence>
<dbReference type="EMBL" id="CAJNNV010005363">
    <property type="protein sequence ID" value="CAE8591962.1"/>
    <property type="molecule type" value="Genomic_DNA"/>
</dbReference>
<proteinExistence type="predicted"/>
<dbReference type="OrthoDB" id="429874at2759"/>
<dbReference type="InterPro" id="IPR000595">
    <property type="entry name" value="cNMP-bd_dom"/>
</dbReference>
<dbReference type="GO" id="GO:0005221">
    <property type="term" value="F:intracellularly cyclic nucleotide-activated monoatomic cation channel activity"/>
    <property type="evidence" value="ECO:0007669"/>
    <property type="project" value="InterPro"/>
</dbReference>
<dbReference type="PANTHER" id="PTHR45638:SF11">
    <property type="entry name" value="CYCLIC NUCLEOTIDE-GATED CATION CHANNEL SUBUNIT A"/>
    <property type="match status" value="1"/>
</dbReference>
<dbReference type="Pfam" id="PF00027">
    <property type="entry name" value="cNMP_binding"/>
    <property type="match status" value="1"/>
</dbReference>
<evidence type="ECO:0000256" key="2">
    <source>
        <dbReference type="ARBA" id="ARBA00022448"/>
    </source>
</evidence>
<organism evidence="10 11">
    <name type="scientific">Polarella glacialis</name>
    <name type="common">Dinoflagellate</name>
    <dbReference type="NCBI Taxonomy" id="89957"/>
    <lineage>
        <taxon>Eukaryota</taxon>
        <taxon>Sar</taxon>
        <taxon>Alveolata</taxon>
        <taxon>Dinophyceae</taxon>
        <taxon>Suessiales</taxon>
        <taxon>Suessiaceae</taxon>
        <taxon>Polarella</taxon>
    </lineage>
</organism>
<dbReference type="CDD" id="cd00038">
    <property type="entry name" value="CAP_ED"/>
    <property type="match status" value="2"/>
</dbReference>
<feature type="domain" description="Cyclic nucleotide-binding" evidence="9">
    <location>
        <begin position="281"/>
        <end position="388"/>
    </location>
</feature>
<evidence type="ECO:0000256" key="5">
    <source>
        <dbReference type="ARBA" id="ARBA00023065"/>
    </source>
</evidence>
<keyword evidence="6" id="KW-0472">Membrane</keyword>
<dbReference type="PROSITE" id="PS50042">
    <property type="entry name" value="CNMP_BINDING_3"/>
    <property type="match status" value="3"/>
</dbReference>
<evidence type="ECO:0000313" key="11">
    <source>
        <dbReference type="Proteomes" id="UP000654075"/>
    </source>
</evidence>
<dbReference type="Gene3D" id="2.60.120.10">
    <property type="entry name" value="Jelly Rolls"/>
    <property type="match status" value="3"/>
</dbReference>
<evidence type="ECO:0000259" key="9">
    <source>
        <dbReference type="PROSITE" id="PS50042"/>
    </source>
</evidence>
<keyword evidence="4" id="KW-1133">Transmembrane helix</keyword>
<dbReference type="PANTHER" id="PTHR45638">
    <property type="entry name" value="CYCLIC NUCLEOTIDE-GATED CATION CHANNEL SUBUNIT A"/>
    <property type="match status" value="1"/>
</dbReference>
<dbReference type="PROSITE" id="PS00889">
    <property type="entry name" value="CNMP_BINDING_2"/>
    <property type="match status" value="1"/>
</dbReference>
<keyword evidence="3" id="KW-0812">Transmembrane</keyword>
<evidence type="ECO:0000256" key="3">
    <source>
        <dbReference type="ARBA" id="ARBA00022692"/>
    </source>
</evidence>
<dbReference type="GO" id="GO:0016020">
    <property type="term" value="C:membrane"/>
    <property type="evidence" value="ECO:0007669"/>
    <property type="project" value="UniProtKB-SubCell"/>
</dbReference>
<dbReference type="InterPro" id="IPR014710">
    <property type="entry name" value="RmlC-like_jellyroll"/>
</dbReference>
<name>A0A813E2U7_POLGL</name>
<evidence type="ECO:0000256" key="7">
    <source>
        <dbReference type="ARBA" id="ARBA00023286"/>
    </source>
</evidence>
<keyword evidence="2" id="KW-0813">Transport</keyword>
<keyword evidence="5" id="KW-0406">Ion transport</keyword>
<feature type="non-terminal residue" evidence="10">
    <location>
        <position position="1"/>
    </location>
</feature>
<comment type="subcellular location">
    <subcellularLocation>
        <location evidence="1">Membrane</location>
        <topology evidence="1">Multi-pass membrane protein</topology>
    </subcellularLocation>
</comment>
<keyword evidence="11" id="KW-1185">Reference proteome</keyword>
<protein>
    <recommendedName>
        <fullName evidence="9">Cyclic nucleotide-binding domain-containing protein</fullName>
    </recommendedName>
</protein>
<dbReference type="SMART" id="SM00100">
    <property type="entry name" value="cNMP"/>
    <property type="match status" value="2"/>
</dbReference>
<dbReference type="GO" id="GO:0044877">
    <property type="term" value="F:protein-containing complex binding"/>
    <property type="evidence" value="ECO:0007669"/>
    <property type="project" value="TreeGrafter"/>
</dbReference>
<reference evidence="10" key="1">
    <citation type="submission" date="2021-02" db="EMBL/GenBank/DDBJ databases">
        <authorList>
            <person name="Dougan E. K."/>
            <person name="Rhodes N."/>
            <person name="Thang M."/>
            <person name="Chan C."/>
        </authorList>
    </citation>
    <scope>NUCLEOTIDE SEQUENCE</scope>
</reference>
<dbReference type="Proteomes" id="UP000654075">
    <property type="component" value="Unassembled WGS sequence"/>
</dbReference>